<evidence type="ECO:0000256" key="9">
    <source>
        <dbReference type="ARBA" id="ARBA00023002"/>
    </source>
</evidence>
<dbReference type="Gene3D" id="3.40.50.740">
    <property type="match status" value="1"/>
</dbReference>
<organism evidence="14 15">
    <name type="scientific">Anoxynatronum buryatiense</name>
    <dbReference type="NCBI Taxonomy" id="489973"/>
    <lineage>
        <taxon>Bacteria</taxon>
        <taxon>Bacillati</taxon>
        <taxon>Bacillota</taxon>
        <taxon>Clostridia</taxon>
        <taxon>Eubacteriales</taxon>
        <taxon>Clostridiaceae</taxon>
        <taxon>Anoxynatronum</taxon>
    </lineage>
</organism>
<dbReference type="Gene3D" id="3.40.228.10">
    <property type="entry name" value="Dimethylsulfoxide Reductase, domain 2"/>
    <property type="match status" value="2"/>
</dbReference>
<keyword evidence="9" id="KW-0560">Oxidoreductase</keyword>
<dbReference type="Pfam" id="PF00384">
    <property type="entry name" value="Molybdopterin"/>
    <property type="match status" value="1"/>
</dbReference>
<dbReference type="InterPro" id="IPR006656">
    <property type="entry name" value="Mopterin_OxRdtase"/>
</dbReference>
<evidence type="ECO:0000256" key="7">
    <source>
        <dbReference type="ARBA" id="ARBA00022764"/>
    </source>
</evidence>
<dbReference type="GO" id="GO:0047111">
    <property type="term" value="F:formate dehydrogenase (cytochrome-c-553) activity"/>
    <property type="evidence" value="ECO:0007669"/>
    <property type="project" value="InterPro"/>
</dbReference>
<keyword evidence="10" id="KW-0408">Iron</keyword>
<dbReference type="GO" id="GO:0030151">
    <property type="term" value="F:molybdenum ion binding"/>
    <property type="evidence" value="ECO:0007669"/>
    <property type="project" value="TreeGrafter"/>
</dbReference>
<reference evidence="14" key="1">
    <citation type="submission" date="2017-05" db="EMBL/GenBank/DDBJ databases">
        <authorList>
            <person name="Varghese N."/>
            <person name="Submissions S."/>
        </authorList>
    </citation>
    <scope>NUCLEOTIDE SEQUENCE</scope>
    <source>
        <strain evidence="14">Su22</strain>
    </source>
</reference>
<keyword evidence="8" id="KW-0712">Selenocysteine</keyword>
<comment type="subcellular location">
    <subcellularLocation>
        <location evidence="2">Periplasm</location>
    </subcellularLocation>
</comment>
<evidence type="ECO:0000256" key="4">
    <source>
        <dbReference type="ARBA" id="ARBA00022485"/>
    </source>
</evidence>
<evidence type="ECO:0000259" key="12">
    <source>
        <dbReference type="Pfam" id="PF00384"/>
    </source>
</evidence>
<evidence type="ECO:0000256" key="2">
    <source>
        <dbReference type="ARBA" id="ARBA00004418"/>
    </source>
</evidence>
<keyword evidence="15" id="KW-1185">Reference proteome</keyword>
<keyword evidence="6" id="KW-0732">Signal</keyword>
<dbReference type="SUPFAM" id="SSF50692">
    <property type="entry name" value="ADC-like"/>
    <property type="match status" value="1"/>
</dbReference>
<evidence type="ECO:0000256" key="10">
    <source>
        <dbReference type="ARBA" id="ARBA00023004"/>
    </source>
</evidence>
<dbReference type="InterPro" id="IPR006443">
    <property type="entry name" value="Formate-DH-alph_fdnG"/>
</dbReference>
<evidence type="ECO:0000256" key="11">
    <source>
        <dbReference type="ARBA" id="ARBA00023014"/>
    </source>
</evidence>
<dbReference type="Pfam" id="PF01568">
    <property type="entry name" value="Molydop_binding"/>
    <property type="match status" value="1"/>
</dbReference>
<dbReference type="NCBIfam" id="TIGR01553">
    <property type="entry name" value="formate-DH-alph"/>
    <property type="match status" value="1"/>
</dbReference>
<dbReference type="GO" id="GO:0009061">
    <property type="term" value="P:anaerobic respiration"/>
    <property type="evidence" value="ECO:0007669"/>
    <property type="project" value="TreeGrafter"/>
</dbReference>
<feature type="domain" description="Molybdopterin oxidoreductase" evidence="12">
    <location>
        <begin position="3"/>
        <end position="439"/>
    </location>
</feature>
<keyword evidence="4" id="KW-0004">4Fe-4S</keyword>
<dbReference type="GO" id="GO:0043546">
    <property type="term" value="F:molybdopterin cofactor binding"/>
    <property type="evidence" value="ECO:0007669"/>
    <property type="project" value="InterPro"/>
</dbReference>
<evidence type="ECO:0000256" key="8">
    <source>
        <dbReference type="ARBA" id="ARBA00022933"/>
    </source>
</evidence>
<keyword evidence="11" id="KW-0411">Iron-sulfur</keyword>
<comment type="caution">
    <text evidence="14">The sequence shown here is derived from an EMBL/GenBank/DDBJ whole genome shotgun (WGS) entry which is preliminary data.</text>
</comment>
<evidence type="ECO:0000256" key="3">
    <source>
        <dbReference type="ARBA" id="ARBA00010312"/>
    </source>
</evidence>
<keyword evidence="7" id="KW-0574">Periplasm</keyword>
<gene>
    <name evidence="14" type="ORF">SAMN06296020_102254</name>
</gene>
<dbReference type="Proteomes" id="UP001158066">
    <property type="component" value="Unassembled WGS sequence"/>
</dbReference>
<evidence type="ECO:0000313" key="15">
    <source>
        <dbReference type="Proteomes" id="UP001158066"/>
    </source>
</evidence>
<accession>A0AA45WU38</accession>
<comment type="similarity">
    <text evidence="3">Belongs to the prokaryotic molybdopterin-containing oxidoreductase family.</text>
</comment>
<dbReference type="GO" id="GO:0051539">
    <property type="term" value="F:4 iron, 4 sulfur cluster binding"/>
    <property type="evidence" value="ECO:0007669"/>
    <property type="project" value="UniProtKB-KW"/>
</dbReference>
<comment type="cofactor">
    <cofactor evidence="1">
        <name>[4Fe-4S] cluster</name>
        <dbReference type="ChEBI" id="CHEBI:49883"/>
    </cofactor>
</comment>
<name>A0AA45WU38_9CLOT</name>
<feature type="domain" description="Molybdopterin dinucleotide-binding" evidence="13">
    <location>
        <begin position="658"/>
        <end position="776"/>
    </location>
</feature>
<keyword evidence="5" id="KW-0479">Metal-binding</keyword>
<dbReference type="Gene3D" id="2.40.40.20">
    <property type="match status" value="1"/>
</dbReference>
<dbReference type="GO" id="GO:0008863">
    <property type="term" value="F:formate dehydrogenase (NAD+) activity"/>
    <property type="evidence" value="ECO:0007669"/>
    <property type="project" value="InterPro"/>
</dbReference>
<dbReference type="AlphaFoldDB" id="A0AA45WU38"/>
<dbReference type="InterPro" id="IPR009010">
    <property type="entry name" value="Asp_de-COase-like_dom_sf"/>
</dbReference>
<evidence type="ECO:0000256" key="5">
    <source>
        <dbReference type="ARBA" id="ARBA00022723"/>
    </source>
</evidence>
<dbReference type="CDD" id="cd02792">
    <property type="entry name" value="MopB_CT_Formate-Dh-Na-like"/>
    <property type="match status" value="1"/>
</dbReference>
<evidence type="ECO:0000256" key="1">
    <source>
        <dbReference type="ARBA" id="ARBA00001966"/>
    </source>
</evidence>
<dbReference type="GO" id="GO:0009055">
    <property type="term" value="F:electron transfer activity"/>
    <property type="evidence" value="ECO:0007669"/>
    <property type="project" value="InterPro"/>
</dbReference>
<dbReference type="PANTHER" id="PTHR43598">
    <property type="entry name" value="TUNGSTEN-CONTAINING FORMYLMETHANOFURAN DEHYDROGENASE 2 SUBUNIT B"/>
    <property type="match status" value="1"/>
</dbReference>
<evidence type="ECO:0000313" key="14">
    <source>
        <dbReference type="EMBL" id="SMP44905.1"/>
    </source>
</evidence>
<dbReference type="EMBL" id="FXUF01000002">
    <property type="protein sequence ID" value="SMP44905.1"/>
    <property type="molecule type" value="Genomic_DNA"/>
</dbReference>
<evidence type="ECO:0000256" key="6">
    <source>
        <dbReference type="ARBA" id="ARBA00022729"/>
    </source>
</evidence>
<evidence type="ECO:0000259" key="13">
    <source>
        <dbReference type="Pfam" id="PF01568"/>
    </source>
</evidence>
<sequence length="785" mass="87642">MTNHWIDYQHSDVMMNIGLNTAENHPVSMKWIQKAKDRGGKLICVDPRFTRTAAMSDLYVPIRPGTNLAFLNGMIQYALENDLVHHEYLINYTNAAYLVNEAYHFEDGMFSGARLMDDGIGGEKVVYDRTTWSYQSDEAGQVLSDETLEDPRCVYQLMKQHFRRYDLQTVSEIIGCPLETLQACAALFCSTGKPEKAGNIMYAMGITQFTHGAENVRAIAILQAILGNMGRPGGGVNAQRGQSNVQGSTDMAMLYHIIPGYMPVPSESLHPTLEAYHATSPGGYWANRPKFMNSLLKAFWGEHATPGNDYAYDYLPKIDKERSHIATSKYMGDGEIKGMVCWADNPAVGGPTAARKRKNSAKLDWLVSVDIFENETATFWKEPGVNPEEIDTEVFLLPAALHMERDGSISNSGRWIQWRYAAGTPPGDCHSDLWIVDRLFRAVRDAYQVDGGVFPDPILKMNWDYGEDASSARVAMEINGYDTRTGELLTSFAQLQDDGSTAAGCWIYAGYYANEEEPACQRRIRETEGVGNHPEWAYAWPINRRILYNRCSADPAGNSWNPDLPLFQWNGSGWNRYDVPDFNAALLPEESARNAFIMTGEGRARLFSNGMVEGPFPEHYEPWESPLANRVSSVQFNPCSTVWYPDDRADYASGAFPLVATTYRLSEHYQTGMMTRNMPWLVETMPELFVEISPTLAADHGLVSGDQVVVSSQRGEFQAPVCVTPRVKSFQAGGKTIEMVGILWHWGYAGLSKGPVTNDVAPSIGDANTTIPEYKAFLCQIRKVV</sequence>
<dbReference type="InterPro" id="IPR006657">
    <property type="entry name" value="MoPterin_dinucl-bd_dom"/>
</dbReference>
<dbReference type="GO" id="GO:0042597">
    <property type="term" value="C:periplasmic space"/>
    <property type="evidence" value="ECO:0007669"/>
    <property type="project" value="UniProtKB-SubCell"/>
</dbReference>
<dbReference type="SUPFAM" id="SSF53706">
    <property type="entry name" value="Formate dehydrogenase/DMSO reductase, domains 1-3"/>
    <property type="match status" value="1"/>
</dbReference>
<proteinExistence type="inferred from homology"/>
<protein>
    <submittedName>
        <fullName evidence="14">Formate dehydrogenase major subunit</fullName>
    </submittedName>
</protein>
<dbReference type="FunFam" id="3.40.228.10:FF:000009">
    <property type="entry name" value="Formate dehydrogenase, alpha subunit, selenocysteine-containing"/>
    <property type="match status" value="1"/>
</dbReference>
<dbReference type="PANTHER" id="PTHR43598:SF1">
    <property type="entry name" value="FORMATE DEHYDROGENASE-O MAJOR SUBUNIT"/>
    <property type="match status" value="1"/>
</dbReference>